<accession>A0A2P5HFG4</accession>
<dbReference type="AlphaFoldDB" id="A0A2P5HFG4"/>
<dbReference type="EMBL" id="MAVT02002807">
    <property type="protein sequence ID" value="POS68998.1"/>
    <property type="molecule type" value="Genomic_DNA"/>
</dbReference>
<sequence length="127" mass="14300">MNFLELIRRPPNQGARSKALLRETWPPKSPRSTPVKSHDERSWTVEEKAAVDIEVLIVRASNAHCAPLDPAHELGESTGDSRPKNENKVQLLRYSWYGASGGVTHDVLESQRQICIEALRTNIRATF</sequence>
<comment type="caution">
    <text evidence="2">The sequence shown here is derived from an EMBL/GenBank/DDBJ whole genome shotgun (WGS) entry which is preliminary data.</text>
</comment>
<protein>
    <submittedName>
        <fullName evidence="2">Uncharacterized protein</fullName>
    </submittedName>
</protein>
<keyword evidence="3" id="KW-1185">Reference proteome</keyword>
<reference evidence="2" key="1">
    <citation type="submission" date="2017-09" db="EMBL/GenBank/DDBJ databases">
        <title>Polyketide synthases of a Diaporthe helianthi virulent isolate.</title>
        <authorList>
            <person name="Baroncelli R."/>
        </authorList>
    </citation>
    <scope>NUCLEOTIDE SEQUENCE [LARGE SCALE GENOMIC DNA]</scope>
    <source>
        <strain evidence="2">7/96</strain>
    </source>
</reference>
<name>A0A2P5HFG4_DIAHE</name>
<gene>
    <name evidence="2" type="ORF">DHEL01_v212608</name>
</gene>
<proteinExistence type="predicted"/>
<organism evidence="2 3">
    <name type="scientific">Diaporthe helianthi</name>
    <dbReference type="NCBI Taxonomy" id="158607"/>
    <lineage>
        <taxon>Eukaryota</taxon>
        <taxon>Fungi</taxon>
        <taxon>Dikarya</taxon>
        <taxon>Ascomycota</taxon>
        <taxon>Pezizomycotina</taxon>
        <taxon>Sordariomycetes</taxon>
        <taxon>Sordariomycetidae</taxon>
        <taxon>Diaporthales</taxon>
        <taxon>Diaporthaceae</taxon>
        <taxon>Diaporthe</taxon>
    </lineage>
</organism>
<evidence type="ECO:0000313" key="3">
    <source>
        <dbReference type="Proteomes" id="UP000094444"/>
    </source>
</evidence>
<dbReference type="Proteomes" id="UP000094444">
    <property type="component" value="Unassembled WGS sequence"/>
</dbReference>
<dbReference type="OrthoDB" id="4773508at2759"/>
<evidence type="ECO:0000256" key="1">
    <source>
        <dbReference type="SAM" id="MobiDB-lite"/>
    </source>
</evidence>
<evidence type="ECO:0000313" key="2">
    <source>
        <dbReference type="EMBL" id="POS68998.1"/>
    </source>
</evidence>
<dbReference type="InParanoid" id="A0A2P5HFG4"/>
<feature type="region of interest" description="Disordered" evidence="1">
    <location>
        <begin position="1"/>
        <end position="43"/>
    </location>
</feature>